<organism evidence="1 2">
    <name type="scientific">Maribacter vaceletii</name>
    <dbReference type="NCBI Taxonomy" id="1206816"/>
    <lineage>
        <taxon>Bacteria</taxon>
        <taxon>Pseudomonadati</taxon>
        <taxon>Bacteroidota</taxon>
        <taxon>Flavobacteriia</taxon>
        <taxon>Flavobacteriales</taxon>
        <taxon>Flavobacteriaceae</taxon>
        <taxon>Maribacter</taxon>
    </lineage>
</organism>
<dbReference type="Proteomes" id="UP000269412">
    <property type="component" value="Unassembled WGS sequence"/>
</dbReference>
<dbReference type="AlphaFoldDB" id="A0A495DTM2"/>
<accession>A0A495DTM2</accession>
<dbReference type="PANTHER" id="PTHR42877">
    <property type="entry name" value="L-ORNITHINE N(5)-MONOOXYGENASE-RELATED"/>
    <property type="match status" value="1"/>
</dbReference>
<proteinExistence type="predicted"/>
<protein>
    <submittedName>
        <fullName evidence="1">Putative NAD(P)-binding protein</fullName>
    </submittedName>
</protein>
<dbReference type="InterPro" id="IPR036188">
    <property type="entry name" value="FAD/NAD-bd_sf"/>
</dbReference>
<dbReference type="InterPro" id="IPR051209">
    <property type="entry name" value="FAD-bind_Monooxygenase_sf"/>
</dbReference>
<dbReference type="Gene3D" id="3.50.50.60">
    <property type="entry name" value="FAD/NAD(P)-binding domain"/>
    <property type="match status" value="1"/>
</dbReference>
<dbReference type="Pfam" id="PF13450">
    <property type="entry name" value="NAD_binding_8"/>
    <property type="match status" value="1"/>
</dbReference>
<name>A0A495DTM2_9FLAO</name>
<gene>
    <name evidence="1" type="ORF">CLV91_2741</name>
</gene>
<keyword evidence="2" id="KW-1185">Reference proteome</keyword>
<dbReference type="SUPFAM" id="SSF51905">
    <property type="entry name" value="FAD/NAD(P)-binding domain"/>
    <property type="match status" value="1"/>
</dbReference>
<dbReference type="PANTHER" id="PTHR42877:SF4">
    <property type="entry name" value="FAD_NAD(P)-BINDING DOMAIN-CONTAINING PROTEIN-RELATED"/>
    <property type="match status" value="1"/>
</dbReference>
<dbReference type="OrthoDB" id="9778740at2"/>
<comment type="caution">
    <text evidence="1">The sequence shown here is derived from an EMBL/GenBank/DDBJ whole genome shotgun (WGS) entry which is preliminary data.</text>
</comment>
<sequence length="437" mass="49572">MKTDYLIIGAGAMGIAFADEIFTRNSNITITLIDRRAKPGGHWNNAYPFVGLHQPAAFYGVNSEELGTNTTHLSSKPEILDYYKEIIQKFESSGRVKFFPKHNYLGNNQVVDLNNPENIITFQVNKKVVDATYMNVEVPSTHPPKYKVDNGVPLKPLNNLDVEYNKWGSFYVIGSGKTGMDAILYLLKKGVNAENINWIAPNDAWLFNRSHIQVGKISKELLKHAELIKNANKVDDVFLEMEKEGGIFRIDNSIAPVKWRCATVSPEELILLRSIKKIIRKGRIESITNKEIQLQKGTVAYPENTLFVDCTANGLSKREKRPIFSEKLITLQAVLFCQQVFSAAVIARLELTNISDTTRNNIEPVPHPEFKEDWPKSMSTTINNLLVFHRHFPLWMFRSRLNFMSHEPMLQYFGYAIKAALLSGPTKKAVSRLAKIS</sequence>
<dbReference type="EMBL" id="RBIQ01000010">
    <property type="protein sequence ID" value="RKR07976.1"/>
    <property type="molecule type" value="Genomic_DNA"/>
</dbReference>
<evidence type="ECO:0000313" key="2">
    <source>
        <dbReference type="Proteomes" id="UP000269412"/>
    </source>
</evidence>
<reference evidence="1 2" key="1">
    <citation type="submission" date="2018-10" db="EMBL/GenBank/DDBJ databases">
        <title>Genomic Encyclopedia of Archaeal and Bacterial Type Strains, Phase II (KMG-II): from individual species to whole genera.</title>
        <authorList>
            <person name="Goeker M."/>
        </authorList>
    </citation>
    <scope>NUCLEOTIDE SEQUENCE [LARGE SCALE GENOMIC DNA]</scope>
    <source>
        <strain evidence="1 2">DSM 25230</strain>
    </source>
</reference>
<evidence type="ECO:0000313" key="1">
    <source>
        <dbReference type="EMBL" id="RKR07976.1"/>
    </source>
</evidence>
<dbReference type="RefSeq" id="WP_121068747.1">
    <property type="nucleotide sequence ID" value="NZ_RBIQ01000010.1"/>
</dbReference>